<protein>
    <recommendedName>
        <fullName evidence="8">Carboxylic ester hydrolase</fullName>
        <ecNumber evidence="8">3.1.1.-</ecNumber>
    </recommendedName>
</protein>
<keyword evidence="12" id="KW-1185">Reference proteome</keyword>
<dbReference type="RefSeq" id="XP_001552831.1">
    <property type="nucleotide sequence ID" value="XM_001552781.2"/>
</dbReference>
<feature type="region of interest" description="Disordered" evidence="9">
    <location>
        <begin position="494"/>
        <end position="523"/>
    </location>
</feature>
<gene>
    <name evidence="11" type="ORF">BCIN_14g01520</name>
</gene>
<sequence>MHLQRIATWLLISLTSALPAPERRQFAPTVQISHARIIGSSTSGIDTFKGIPYAQPPTGSLRLKPPKSITKHLGAIQATNVPTACPQGSASGPVGEDCLTLNIQRPSNITRHSKLPVLFWIYGGAFAGGSTQSFDATQLLQTSISSAQPFIYVAVNYRVGGFGFLAGSEIFKDGSSNLGLLDQRLGLQWVADNIASFGGDPNKVTIWGESAGSISVFDQMALYGGQYHYKHKPLFRGAIMDSGSITPAETVDSPRAQAVYDQVVLAGGCQNSTHTLKCLRALPYEAFLSATLSPPSYTSYTSLALSYLPRPDHKNGVLPASPEILASHGQFAPVPFIIGDQEDEGTYFALTQTNLTTTALLTTYLQNIFFPSAPPSKIASLVASYPDDPSSGSPFNTGTNWNIYPQYKRLAALLGDLVFTLSRRLFLSYSANTHRNVKMYSYLSSYGYGTPILGTYHGSDIGVVYGQSLGFPQQSIQKYYLNFLHTLDPNLAANHHGHGSPDDNHNFHPTTNADTSTNATNTTQTLTWPPWTPQKKQLLNFQAAQNTLITDDFRQTQYEVIKNIVGFLHV</sequence>
<dbReference type="PROSITE" id="PS00122">
    <property type="entry name" value="CARBOXYLESTERASE_B_1"/>
    <property type="match status" value="1"/>
</dbReference>
<dbReference type="InterPro" id="IPR050309">
    <property type="entry name" value="Type-B_Carboxylest/Lipase"/>
</dbReference>
<evidence type="ECO:0000313" key="11">
    <source>
        <dbReference type="EMBL" id="ATZ56947.1"/>
    </source>
</evidence>
<evidence type="ECO:0000256" key="1">
    <source>
        <dbReference type="ARBA" id="ARBA00004613"/>
    </source>
</evidence>
<dbReference type="EMBL" id="CP009818">
    <property type="protein sequence ID" value="ATZ56947.1"/>
    <property type="molecule type" value="Genomic_DNA"/>
</dbReference>
<dbReference type="InterPro" id="IPR029058">
    <property type="entry name" value="AB_hydrolase_fold"/>
</dbReference>
<evidence type="ECO:0000259" key="10">
    <source>
        <dbReference type="Pfam" id="PF00135"/>
    </source>
</evidence>
<keyword evidence="5 8" id="KW-0378">Hydrolase</keyword>
<keyword evidence="7" id="KW-0325">Glycoprotein</keyword>
<dbReference type="OrthoDB" id="408631at2759"/>
<feature type="domain" description="Carboxylesterase type B" evidence="10">
    <location>
        <begin position="28"/>
        <end position="556"/>
    </location>
</feature>
<dbReference type="EC" id="3.1.1.-" evidence="8"/>
<comment type="similarity">
    <text evidence="2 8">Belongs to the type-B carboxylesterase/lipase family.</text>
</comment>
<reference evidence="11 12" key="1">
    <citation type="journal article" date="2011" name="PLoS Genet.">
        <title>Genomic analysis of the necrotrophic fungal pathogens Sclerotinia sclerotiorum and Botrytis cinerea.</title>
        <authorList>
            <person name="Amselem J."/>
            <person name="Cuomo C.A."/>
            <person name="van Kan J.A."/>
            <person name="Viaud M."/>
            <person name="Benito E.P."/>
            <person name="Couloux A."/>
            <person name="Coutinho P.M."/>
            <person name="de Vries R.P."/>
            <person name="Dyer P.S."/>
            <person name="Fillinger S."/>
            <person name="Fournier E."/>
            <person name="Gout L."/>
            <person name="Hahn M."/>
            <person name="Kohn L."/>
            <person name="Lapalu N."/>
            <person name="Plummer K.M."/>
            <person name="Pradier J.M."/>
            <person name="Quevillon E."/>
            <person name="Sharon A."/>
            <person name="Simon A."/>
            <person name="ten Have A."/>
            <person name="Tudzynski B."/>
            <person name="Tudzynski P."/>
            <person name="Wincker P."/>
            <person name="Andrew M."/>
            <person name="Anthouard V."/>
            <person name="Beever R.E."/>
            <person name="Beffa R."/>
            <person name="Benoit I."/>
            <person name="Bouzid O."/>
            <person name="Brault B."/>
            <person name="Chen Z."/>
            <person name="Choquer M."/>
            <person name="Collemare J."/>
            <person name="Cotton P."/>
            <person name="Danchin E.G."/>
            <person name="Da Silva C."/>
            <person name="Gautier A."/>
            <person name="Giraud C."/>
            <person name="Giraud T."/>
            <person name="Gonzalez C."/>
            <person name="Grossetete S."/>
            <person name="Guldener U."/>
            <person name="Henrissat B."/>
            <person name="Howlett B.J."/>
            <person name="Kodira C."/>
            <person name="Kretschmer M."/>
            <person name="Lappartient A."/>
            <person name="Leroch M."/>
            <person name="Levis C."/>
            <person name="Mauceli E."/>
            <person name="Neuveglise C."/>
            <person name="Oeser B."/>
            <person name="Pearson M."/>
            <person name="Poulain J."/>
            <person name="Poussereau N."/>
            <person name="Quesneville H."/>
            <person name="Rascle C."/>
            <person name="Schumacher J."/>
            <person name="Segurens B."/>
            <person name="Sexton A."/>
            <person name="Silva E."/>
            <person name="Sirven C."/>
            <person name="Soanes D.M."/>
            <person name="Talbot N.J."/>
            <person name="Templeton M."/>
            <person name="Yandava C."/>
            <person name="Yarden O."/>
            <person name="Zeng Q."/>
            <person name="Rollins J.A."/>
            <person name="Lebrun M.H."/>
            <person name="Dickman M."/>
        </authorList>
    </citation>
    <scope>NUCLEOTIDE SEQUENCE [LARGE SCALE GENOMIC DNA]</scope>
    <source>
        <strain evidence="11 12">B05.10</strain>
    </source>
</reference>
<evidence type="ECO:0000256" key="8">
    <source>
        <dbReference type="RuleBase" id="RU361235"/>
    </source>
</evidence>
<dbReference type="Pfam" id="PF00135">
    <property type="entry name" value="COesterase"/>
    <property type="match status" value="1"/>
</dbReference>
<dbReference type="GO" id="GO:0006629">
    <property type="term" value="P:lipid metabolic process"/>
    <property type="evidence" value="ECO:0007669"/>
    <property type="project" value="UniProtKB-KW"/>
</dbReference>
<accession>A0A384K319</accession>
<evidence type="ECO:0000256" key="9">
    <source>
        <dbReference type="SAM" id="MobiDB-lite"/>
    </source>
</evidence>
<dbReference type="OMA" id="YFPRASN"/>
<dbReference type="GO" id="GO:0016787">
    <property type="term" value="F:hydrolase activity"/>
    <property type="evidence" value="ECO:0007669"/>
    <property type="project" value="UniProtKB-KW"/>
</dbReference>
<dbReference type="GO" id="GO:0005576">
    <property type="term" value="C:extracellular region"/>
    <property type="evidence" value="ECO:0007669"/>
    <property type="project" value="UniProtKB-SubCell"/>
</dbReference>
<evidence type="ECO:0000256" key="4">
    <source>
        <dbReference type="ARBA" id="ARBA00022729"/>
    </source>
</evidence>
<keyword evidence="3" id="KW-0964">Secreted</keyword>
<name>A0A384K319_BOTFB</name>
<evidence type="ECO:0000256" key="7">
    <source>
        <dbReference type="ARBA" id="ARBA00023180"/>
    </source>
</evidence>
<dbReference type="InterPro" id="IPR002018">
    <property type="entry name" value="CarbesteraseB"/>
</dbReference>
<evidence type="ECO:0000313" key="12">
    <source>
        <dbReference type="Proteomes" id="UP000001798"/>
    </source>
</evidence>
<keyword evidence="6" id="KW-0443">Lipid metabolism</keyword>
<dbReference type="Proteomes" id="UP000001798">
    <property type="component" value="Chromosome 14"/>
</dbReference>
<feature type="compositionally biased region" description="Low complexity" evidence="9">
    <location>
        <begin position="509"/>
        <end position="523"/>
    </location>
</feature>
<feature type="chain" id="PRO_5016486924" description="Carboxylic ester hydrolase" evidence="8">
    <location>
        <begin position="18"/>
        <end position="570"/>
    </location>
</feature>
<dbReference type="InterPro" id="IPR019826">
    <property type="entry name" value="Carboxylesterase_B_AS"/>
</dbReference>
<dbReference type="FunFam" id="3.40.50.1820:FF:000213">
    <property type="entry name" value="Carboxylic ester hydrolase"/>
    <property type="match status" value="1"/>
</dbReference>
<evidence type="ECO:0000256" key="5">
    <source>
        <dbReference type="ARBA" id="ARBA00022801"/>
    </source>
</evidence>
<reference evidence="11 12" key="3">
    <citation type="journal article" date="2017" name="Mol. Plant Pathol.">
        <title>A gapless genome sequence of the fungus Botrytis cinerea.</title>
        <authorList>
            <person name="Van Kan J.A."/>
            <person name="Stassen J.H."/>
            <person name="Mosbach A."/>
            <person name="Van Der Lee T.A."/>
            <person name="Faino L."/>
            <person name="Farmer A.D."/>
            <person name="Papasotiriou D.G."/>
            <person name="Zhou S."/>
            <person name="Seidl M.F."/>
            <person name="Cottam E."/>
            <person name="Edel D."/>
            <person name="Hahn M."/>
            <person name="Schwartz D.C."/>
            <person name="Dietrich R.A."/>
            <person name="Widdison S."/>
            <person name="Scalliet G."/>
        </authorList>
    </citation>
    <scope>NUCLEOTIDE SEQUENCE [LARGE SCALE GENOMIC DNA]</scope>
    <source>
        <strain evidence="11 12">B05.10</strain>
    </source>
</reference>
<evidence type="ECO:0000256" key="3">
    <source>
        <dbReference type="ARBA" id="ARBA00022525"/>
    </source>
</evidence>
<comment type="subcellular location">
    <subcellularLocation>
        <location evidence="1">Secreted</location>
    </subcellularLocation>
</comment>
<evidence type="ECO:0000256" key="6">
    <source>
        <dbReference type="ARBA" id="ARBA00023098"/>
    </source>
</evidence>
<dbReference type="GeneID" id="5433371"/>
<dbReference type="Gene3D" id="3.40.50.1820">
    <property type="entry name" value="alpha/beta hydrolase"/>
    <property type="match status" value="1"/>
</dbReference>
<dbReference type="KEGG" id="bfu:BCIN_14g01520"/>
<dbReference type="AlphaFoldDB" id="A0A384K319"/>
<evidence type="ECO:0000256" key="2">
    <source>
        <dbReference type="ARBA" id="ARBA00005964"/>
    </source>
</evidence>
<feature type="signal peptide" evidence="8">
    <location>
        <begin position="1"/>
        <end position="17"/>
    </location>
</feature>
<dbReference type="VEuPathDB" id="FungiDB:Bcin14g01520"/>
<proteinExistence type="inferred from homology"/>
<dbReference type="SUPFAM" id="SSF53474">
    <property type="entry name" value="alpha/beta-Hydrolases"/>
    <property type="match status" value="1"/>
</dbReference>
<keyword evidence="4 8" id="KW-0732">Signal</keyword>
<dbReference type="PANTHER" id="PTHR11559">
    <property type="entry name" value="CARBOXYLESTERASE"/>
    <property type="match status" value="1"/>
</dbReference>
<reference evidence="11 12" key="2">
    <citation type="journal article" date="2012" name="Eukaryot. Cell">
        <title>Genome update of Botrytis cinerea strains B05.10 and T4.</title>
        <authorList>
            <person name="Staats M."/>
            <person name="van Kan J.A."/>
        </authorList>
    </citation>
    <scope>NUCLEOTIDE SEQUENCE [LARGE SCALE GENOMIC DNA]</scope>
    <source>
        <strain evidence="11 12">B05.10</strain>
    </source>
</reference>
<organism evidence="11 12">
    <name type="scientific">Botryotinia fuckeliana (strain B05.10)</name>
    <name type="common">Noble rot fungus</name>
    <name type="synonym">Botrytis cinerea</name>
    <dbReference type="NCBI Taxonomy" id="332648"/>
    <lineage>
        <taxon>Eukaryota</taxon>
        <taxon>Fungi</taxon>
        <taxon>Dikarya</taxon>
        <taxon>Ascomycota</taxon>
        <taxon>Pezizomycotina</taxon>
        <taxon>Leotiomycetes</taxon>
        <taxon>Helotiales</taxon>
        <taxon>Sclerotiniaceae</taxon>
        <taxon>Botrytis</taxon>
    </lineage>
</organism>